<dbReference type="AlphaFoldDB" id="A0A839EA74"/>
<dbReference type="InterPro" id="IPR001851">
    <property type="entry name" value="ABC_transp_permease"/>
</dbReference>
<keyword evidence="2" id="KW-1003">Cell membrane</keyword>
<dbReference type="Pfam" id="PF02653">
    <property type="entry name" value="BPD_transp_2"/>
    <property type="match status" value="1"/>
</dbReference>
<reference evidence="7 8" key="1">
    <citation type="submission" date="2020-07" db="EMBL/GenBank/DDBJ databases">
        <title>Sequencing the genomes of 1000 actinobacteria strains.</title>
        <authorList>
            <person name="Klenk H.-P."/>
        </authorList>
    </citation>
    <scope>NUCLEOTIDE SEQUENCE [LARGE SCALE GENOMIC DNA]</scope>
    <source>
        <strain evidence="7 8">DSM 19663</strain>
    </source>
</reference>
<accession>A0A839EA74</accession>
<feature type="transmembrane region" description="Helical" evidence="6">
    <location>
        <begin position="193"/>
        <end position="213"/>
    </location>
</feature>
<dbReference type="EMBL" id="JACGWX010000002">
    <property type="protein sequence ID" value="MBA8847332.1"/>
    <property type="molecule type" value="Genomic_DNA"/>
</dbReference>
<dbReference type="GO" id="GO:0005886">
    <property type="term" value="C:plasma membrane"/>
    <property type="evidence" value="ECO:0007669"/>
    <property type="project" value="UniProtKB-SubCell"/>
</dbReference>
<comment type="caution">
    <text evidence="7">The sequence shown here is derived from an EMBL/GenBank/DDBJ whole genome shotgun (WGS) entry which is preliminary data.</text>
</comment>
<dbReference type="GO" id="GO:0022857">
    <property type="term" value="F:transmembrane transporter activity"/>
    <property type="evidence" value="ECO:0007669"/>
    <property type="project" value="InterPro"/>
</dbReference>
<dbReference type="CDD" id="cd06579">
    <property type="entry name" value="TM_PBP1_transp_AraH_like"/>
    <property type="match status" value="1"/>
</dbReference>
<evidence type="ECO:0000256" key="5">
    <source>
        <dbReference type="ARBA" id="ARBA00023136"/>
    </source>
</evidence>
<evidence type="ECO:0000313" key="7">
    <source>
        <dbReference type="EMBL" id="MBA8847332.1"/>
    </source>
</evidence>
<evidence type="ECO:0000313" key="8">
    <source>
        <dbReference type="Proteomes" id="UP000585905"/>
    </source>
</evidence>
<comment type="subcellular location">
    <subcellularLocation>
        <location evidence="1">Cell membrane</location>
        <topology evidence="1">Multi-pass membrane protein</topology>
    </subcellularLocation>
</comment>
<dbReference type="PANTHER" id="PTHR32196">
    <property type="entry name" value="ABC TRANSPORTER PERMEASE PROTEIN YPHD-RELATED-RELATED"/>
    <property type="match status" value="1"/>
</dbReference>
<keyword evidence="4 6" id="KW-1133">Transmembrane helix</keyword>
<feature type="transmembrane region" description="Helical" evidence="6">
    <location>
        <begin position="251"/>
        <end position="270"/>
    </location>
</feature>
<feature type="transmembrane region" description="Helical" evidence="6">
    <location>
        <begin position="75"/>
        <end position="93"/>
    </location>
</feature>
<evidence type="ECO:0000256" key="6">
    <source>
        <dbReference type="SAM" id="Phobius"/>
    </source>
</evidence>
<sequence>MALFAGRLFSAGLPSWTAAEAILTQSLFVAVLAFGQGLIMLIGGLDLSIPGVVALSATIVALSTSVYGVETWLAVLLALIASALVGLLDGYLISRFKIPAFIVTLAMGGILIGLTIGFTFGRQAPSAPPILIELFSGSGKIFGIGIPIVVFLIVGALGYVIQARSRFGRSVHLFGSSPAAARIAGMPVRRIEVSVYVVGALASGVGGIMLLGFSGNARLSLGDAWLMPAIAAVLVGGTIIGSGFGFWQSTLMATVLLTTITVVIGATGLSQGWKDVLYGVIILIALSFMRRDGGALKRVFAGLRKTQERPAVQSAP</sequence>
<proteinExistence type="predicted"/>
<feature type="transmembrane region" description="Helical" evidence="6">
    <location>
        <begin position="100"/>
        <end position="121"/>
    </location>
</feature>
<organism evidence="7 8">
    <name type="scientific">Microcella alkalica</name>
    <dbReference type="NCBI Taxonomy" id="355930"/>
    <lineage>
        <taxon>Bacteria</taxon>
        <taxon>Bacillati</taxon>
        <taxon>Actinomycetota</taxon>
        <taxon>Actinomycetes</taxon>
        <taxon>Micrococcales</taxon>
        <taxon>Microbacteriaceae</taxon>
        <taxon>Microcella</taxon>
    </lineage>
</organism>
<name>A0A839EA74_9MICO</name>
<evidence type="ECO:0000256" key="2">
    <source>
        <dbReference type="ARBA" id="ARBA00022475"/>
    </source>
</evidence>
<protein>
    <submittedName>
        <fullName evidence="7">Ribose transport system permease protein</fullName>
    </submittedName>
</protein>
<evidence type="ECO:0000256" key="1">
    <source>
        <dbReference type="ARBA" id="ARBA00004651"/>
    </source>
</evidence>
<evidence type="ECO:0000256" key="3">
    <source>
        <dbReference type="ARBA" id="ARBA00022692"/>
    </source>
</evidence>
<keyword evidence="3 6" id="KW-0812">Transmembrane</keyword>
<keyword evidence="5 6" id="KW-0472">Membrane</keyword>
<feature type="transmembrane region" description="Helical" evidence="6">
    <location>
        <begin position="141"/>
        <end position="161"/>
    </location>
</feature>
<dbReference type="Proteomes" id="UP000585905">
    <property type="component" value="Unassembled WGS sequence"/>
</dbReference>
<evidence type="ECO:0000256" key="4">
    <source>
        <dbReference type="ARBA" id="ARBA00022989"/>
    </source>
</evidence>
<dbReference type="RefSeq" id="WP_182490190.1">
    <property type="nucleotide sequence ID" value="NZ_BAAAOV010000013.1"/>
</dbReference>
<keyword evidence="8" id="KW-1185">Reference proteome</keyword>
<gene>
    <name evidence="7" type="ORF">FHX53_000917</name>
</gene>
<feature type="transmembrane region" description="Helical" evidence="6">
    <location>
        <begin position="225"/>
        <end position="244"/>
    </location>
</feature>